<keyword evidence="3" id="KW-1185">Reference proteome</keyword>
<protein>
    <recommendedName>
        <fullName evidence="1">DUF6830 domain-containing protein</fullName>
    </recommendedName>
</protein>
<gene>
    <name evidence="2" type="ORF">BJ212DRAFT_1279258</name>
</gene>
<dbReference type="AlphaFoldDB" id="A0A9P7E2A7"/>
<dbReference type="InterPro" id="IPR049233">
    <property type="entry name" value="DUF6830"/>
</dbReference>
<dbReference type="EMBL" id="JABBWG010000033">
    <property type="protein sequence ID" value="KAG1809589.1"/>
    <property type="molecule type" value="Genomic_DNA"/>
</dbReference>
<name>A0A9P7E2A7_9AGAM</name>
<proteinExistence type="predicted"/>
<feature type="domain" description="DUF6830" evidence="1">
    <location>
        <begin position="15"/>
        <end position="123"/>
    </location>
</feature>
<accession>A0A9P7E2A7</accession>
<dbReference type="Proteomes" id="UP000807769">
    <property type="component" value="Unassembled WGS sequence"/>
</dbReference>
<feature type="non-terminal residue" evidence="2">
    <location>
        <position position="1"/>
    </location>
</feature>
<dbReference type="RefSeq" id="XP_041189303.1">
    <property type="nucleotide sequence ID" value="XM_041331479.1"/>
</dbReference>
<dbReference type="OrthoDB" id="2688098at2759"/>
<evidence type="ECO:0000259" key="1">
    <source>
        <dbReference type="Pfam" id="PF20722"/>
    </source>
</evidence>
<organism evidence="2 3">
    <name type="scientific">Suillus subaureus</name>
    <dbReference type="NCBI Taxonomy" id="48587"/>
    <lineage>
        <taxon>Eukaryota</taxon>
        <taxon>Fungi</taxon>
        <taxon>Dikarya</taxon>
        <taxon>Basidiomycota</taxon>
        <taxon>Agaricomycotina</taxon>
        <taxon>Agaricomycetes</taxon>
        <taxon>Agaricomycetidae</taxon>
        <taxon>Boletales</taxon>
        <taxon>Suillineae</taxon>
        <taxon>Suillaceae</taxon>
        <taxon>Suillus</taxon>
    </lineage>
</organism>
<dbReference type="GeneID" id="64625496"/>
<sequence length="123" mass="14261">VHNHFLKGILSKDALTAFHLTSIPDFKSLSPTDIYSVYLIIDFDHALSQFIRHFSLSTGEHTCWNYRYGCFSMWKKFQLQLHSAFQPQLIMPSRVVQAYPPGDSFPLGNCNNDLIDVRQQWPN</sequence>
<reference evidence="2" key="1">
    <citation type="journal article" date="2020" name="New Phytol.">
        <title>Comparative genomics reveals dynamic genome evolution in host specialist ectomycorrhizal fungi.</title>
        <authorList>
            <person name="Lofgren L.A."/>
            <person name="Nguyen N.H."/>
            <person name="Vilgalys R."/>
            <person name="Ruytinx J."/>
            <person name="Liao H.L."/>
            <person name="Branco S."/>
            <person name="Kuo A."/>
            <person name="LaButti K."/>
            <person name="Lipzen A."/>
            <person name="Andreopoulos W."/>
            <person name="Pangilinan J."/>
            <person name="Riley R."/>
            <person name="Hundley H."/>
            <person name="Na H."/>
            <person name="Barry K."/>
            <person name="Grigoriev I.V."/>
            <person name="Stajich J.E."/>
            <person name="Kennedy P.G."/>
        </authorList>
    </citation>
    <scope>NUCLEOTIDE SEQUENCE</scope>
    <source>
        <strain evidence="2">MN1</strain>
    </source>
</reference>
<dbReference type="Pfam" id="PF20722">
    <property type="entry name" value="DUF6830"/>
    <property type="match status" value="1"/>
</dbReference>
<comment type="caution">
    <text evidence="2">The sequence shown here is derived from an EMBL/GenBank/DDBJ whole genome shotgun (WGS) entry which is preliminary data.</text>
</comment>
<evidence type="ECO:0000313" key="2">
    <source>
        <dbReference type="EMBL" id="KAG1809589.1"/>
    </source>
</evidence>
<evidence type="ECO:0000313" key="3">
    <source>
        <dbReference type="Proteomes" id="UP000807769"/>
    </source>
</evidence>